<dbReference type="AlphaFoldDB" id="A0A3B0YB84"/>
<sequence length="114" mass="12336">MTQLSKALLNQGGSSFNDTLKTEIEHLDASQLPLQAGLSQSSYVSDEPFRVMVISTSETDAHIQVRAGIFYTGIIAGCNCSDDPTPVDVLPEYCEVALDINKRDGETIVTLISE</sequence>
<proteinExistence type="predicted"/>
<gene>
    <name evidence="1" type="ORF">MNBD_GAMMA15-1748</name>
</gene>
<organism evidence="1">
    <name type="scientific">hydrothermal vent metagenome</name>
    <dbReference type="NCBI Taxonomy" id="652676"/>
    <lineage>
        <taxon>unclassified sequences</taxon>
        <taxon>metagenomes</taxon>
        <taxon>ecological metagenomes</taxon>
    </lineage>
</organism>
<name>A0A3B0YB84_9ZZZZ</name>
<accession>A0A3B0YB84</accession>
<evidence type="ECO:0000313" key="1">
    <source>
        <dbReference type="EMBL" id="VAW74070.1"/>
    </source>
</evidence>
<reference evidence="1" key="1">
    <citation type="submission" date="2018-06" db="EMBL/GenBank/DDBJ databases">
        <authorList>
            <person name="Zhirakovskaya E."/>
        </authorList>
    </citation>
    <scope>NUCLEOTIDE SEQUENCE</scope>
</reference>
<protein>
    <submittedName>
        <fullName evidence="1">Uncharacterized protein</fullName>
    </submittedName>
</protein>
<dbReference type="EMBL" id="UOFN01000027">
    <property type="protein sequence ID" value="VAW74070.1"/>
    <property type="molecule type" value="Genomic_DNA"/>
</dbReference>